<dbReference type="GO" id="GO:0032259">
    <property type="term" value="P:methylation"/>
    <property type="evidence" value="ECO:0007669"/>
    <property type="project" value="UniProtKB-KW"/>
</dbReference>
<comment type="catalytic activity">
    <reaction evidence="5">
        <text>Co-precorrin-5B + S-adenosyl-L-methionine = Co-precorrin-6A + S-adenosyl-L-homocysteine</text>
        <dbReference type="Rhea" id="RHEA:26285"/>
        <dbReference type="ChEBI" id="CHEBI:57856"/>
        <dbReference type="ChEBI" id="CHEBI:59789"/>
        <dbReference type="ChEBI" id="CHEBI:60063"/>
        <dbReference type="ChEBI" id="CHEBI:60064"/>
        <dbReference type="EC" id="2.1.1.195"/>
    </reaction>
</comment>
<dbReference type="InterPro" id="IPR002748">
    <property type="entry name" value="CbiD"/>
</dbReference>
<evidence type="ECO:0000256" key="1">
    <source>
        <dbReference type="ARBA" id="ARBA00022573"/>
    </source>
</evidence>
<dbReference type="PIRSF" id="PIRSF026782">
    <property type="entry name" value="CbiD"/>
    <property type="match status" value="1"/>
</dbReference>
<evidence type="ECO:0000256" key="4">
    <source>
        <dbReference type="ARBA" id="ARBA00022691"/>
    </source>
</evidence>
<organism evidence="6 7">
    <name type="scientific">Candidatus Magnetoglobus multicellularis str. Araruama</name>
    <dbReference type="NCBI Taxonomy" id="890399"/>
    <lineage>
        <taxon>Bacteria</taxon>
        <taxon>Pseudomonadati</taxon>
        <taxon>Thermodesulfobacteriota</taxon>
        <taxon>Desulfobacteria</taxon>
        <taxon>Desulfobacterales</taxon>
        <taxon>Desulfobacteraceae</taxon>
        <taxon>Candidatus Magnetoglobus</taxon>
    </lineage>
</organism>
<evidence type="ECO:0000256" key="2">
    <source>
        <dbReference type="ARBA" id="ARBA00022603"/>
    </source>
</evidence>
<comment type="pathway">
    <text evidence="5">Cofactor biosynthesis; adenosylcobalamin biosynthesis; cob(II)yrinate a,c-diamide from sirohydrochlorin (anaerobic route): step 6/10.</text>
</comment>
<dbReference type="EC" id="2.1.1.195" evidence="5"/>
<keyword evidence="4 5" id="KW-0949">S-adenosyl-L-methionine</keyword>
<reference evidence="7" key="1">
    <citation type="submission" date="2012-11" db="EMBL/GenBank/DDBJ databases">
        <authorList>
            <person name="Lucero-Rivera Y.E."/>
            <person name="Tovar-Ramirez D."/>
        </authorList>
    </citation>
    <scope>NUCLEOTIDE SEQUENCE [LARGE SCALE GENOMIC DNA]</scope>
    <source>
        <strain evidence="7">Araruama</strain>
    </source>
</reference>
<dbReference type="AlphaFoldDB" id="A0A1V1P573"/>
<accession>A0A1V1P573</accession>
<comment type="caution">
    <text evidence="6">The sequence shown here is derived from an EMBL/GenBank/DDBJ whole genome shotgun (WGS) entry which is preliminary data.</text>
</comment>
<dbReference type="EMBL" id="ATBP01000516">
    <property type="protein sequence ID" value="ETR69971.1"/>
    <property type="molecule type" value="Genomic_DNA"/>
</dbReference>
<sequence>MNTQKKSLRTGFTTGTAAAAAAKGALDYLLSQKKPVCVTIPFLSTGAIDIAINSCIQENSDTVICTVIKDAGDDPDITHKAEIGARVTFKPKHNQEIIITGGKGVGIVTKPGLEVLPGNPAINPGPKQMIYQAIHDCFDCYDRSGFVRVEIFIPKGETLALKTLNARLGILGGLSILGTTGIERPLSHDAYVATIASAISVAKASGLNHIVFTTGRRSERFVQKAWEQEHKAAIPQEMVIQMGDYFADAIKLAKSKNIQMISMAIFFGKAIKMAMGITCTHAAKRSLSMSMLAHWAENITGDSQFSKKIAESNTARQAFCYIHPKYPKVIDFVGQKVIQSAKTFAGASVKIGCIIFDYNGHIVFKK</sequence>
<comment type="similarity">
    <text evidence="5">Belongs to the CbiD family.</text>
</comment>
<dbReference type="PANTHER" id="PTHR35863:SF1">
    <property type="entry name" value="COBALT-PRECORRIN-5B C(1)-METHYLTRANSFERASE"/>
    <property type="match status" value="1"/>
</dbReference>
<keyword evidence="1 5" id="KW-0169">Cobalamin biosynthesis</keyword>
<dbReference type="InterPro" id="IPR036074">
    <property type="entry name" value="CbiD_sf"/>
</dbReference>
<gene>
    <name evidence="5" type="primary">cbiD</name>
    <name evidence="6" type="ORF">OMM_03577</name>
</gene>
<dbReference type="PANTHER" id="PTHR35863">
    <property type="entry name" value="COBALT-PRECORRIN-5B C(1)-METHYLTRANSFERASE"/>
    <property type="match status" value="1"/>
</dbReference>
<dbReference type="UniPathway" id="UPA00148">
    <property type="reaction ID" value="UER00227"/>
</dbReference>
<dbReference type="GO" id="GO:0019251">
    <property type="term" value="P:anaerobic cobalamin biosynthetic process"/>
    <property type="evidence" value="ECO:0007669"/>
    <property type="project" value="UniProtKB-UniRule"/>
</dbReference>
<dbReference type="HAMAP" id="MF_00787">
    <property type="entry name" value="CbiD"/>
    <property type="match status" value="1"/>
</dbReference>
<dbReference type="Pfam" id="PF01888">
    <property type="entry name" value="CbiD"/>
    <property type="match status" value="1"/>
</dbReference>
<dbReference type="GO" id="GO:0043780">
    <property type="term" value="F:cobalt-precorrin-5B C1-methyltransferase activity"/>
    <property type="evidence" value="ECO:0007669"/>
    <property type="project" value="RHEA"/>
</dbReference>
<name>A0A1V1P573_9BACT</name>
<evidence type="ECO:0000313" key="7">
    <source>
        <dbReference type="Proteomes" id="UP000189670"/>
    </source>
</evidence>
<evidence type="ECO:0000256" key="5">
    <source>
        <dbReference type="HAMAP-Rule" id="MF_00787"/>
    </source>
</evidence>
<evidence type="ECO:0000256" key="3">
    <source>
        <dbReference type="ARBA" id="ARBA00022679"/>
    </source>
</evidence>
<dbReference type="SUPFAM" id="SSF111342">
    <property type="entry name" value="CbiD-like"/>
    <property type="match status" value="1"/>
</dbReference>
<proteinExistence type="inferred from homology"/>
<evidence type="ECO:0000313" key="6">
    <source>
        <dbReference type="EMBL" id="ETR69971.1"/>
    </source>
</evidence>
<keyword evidence="3 5" id="KW-0808">Transferase</keyword>
<comment type="function">
    <text evidence="5">Catalyzes the methylation of C-1 in cobalt-precorrin-5B to form cobalt-precorrin-6A.</text>
</comment>
<dbReference type="Proteomes" id="UP000189670">
    <property type="component" value="Unassembled WGS sequence"/>
</dbReference>
<dbReference type="NCBIfam" id="TIGR00312">
    <property type="entry name" value="cbiD"/>
    <property type="match status" value="1"/>
</dbReference>
<dbReference type="Gene3D" id="3.30.2110.10">
    <property type="entry name" value="CbiD-like"/>
    <property type="match status" value="1"/>
</dbReference>
<protein>
    <recommendedName>
        <fullName evidence="5">Cobalt-precorrin-5B C(1)-methyltransferase</fullName>
        <ecNumber evidence="5">2.1.1.195</ecNumber>
    </recommendedName>
    <alternativeName>
        <fullName evidence="5">Cobalt-precorrin-6A synthase</fullName>
    </alternativeName>
</protein>
<keyword evidence="2 5" id="KW-0489">Methyltransferase</keyword>